<dbReference type="Gene3D" id="2.120.10.30">
    <property type="entry name" value="TolB, C-terminal domain"/>
    <property type="match status" value="2"/>
</dbReference>
<dbReference type="PROSITE" id="PS51125">
    <property type="entry name" value="NHL"/>
    <property type="match status" value="1"/>
</dbReference>
<dbReference type="KEGG" id="cin:100182240"/>
<reference evidence="3" key="4">
    <citation type="submission" date="2025-09" db="UniProtKB">
        <authorList>
            <consortium name="Ensembl"/>
        </authorList>
    </citation>
    <scope>IDENTIFICATION</scope>
</reference>
<gene>
    <name evidence="3" type="primary">LOC100182240</name>
</gene>
<reference evidence="3" key="2">
    <citation type="journal article" date="2008" name="Genome Biol.">
        <title>Improved genome assembly and evidence-based global gene model set for the chordate Ciona intestinalis: new insight into intron and operon populations.</title>
        <authorList>
            <person name="Satou Y."/>
            <person name="Mineta K."/>
            <person name="Ogasawara M."/>
            <person name="Sasakura Y."/>
            <person name="Shoguchi E."/>
            <person name="Ueno K."/>
            <person name="Yamada L."/>
            <person name="Matsumoto J."/>
            <person name="Wasserscheid J."/>
            <person name="Dewar K."/>
            <person name="Wiley G.B."/>
            <person name="Macmil S.L."/>
            <person name="Roe B.A."/>
            <person name="Zeller R.W."/>
            <person name="Hastings K.E."/>
            <person name="Lemaire P."/>
            <person name="Lindquist E."/>
            <person name="Endo T."/>
            <person name="Hotta K."/>
            <person name="Inaba K."/>
        </authorList>
    </citation>
    <scope>NUCLEOTIDE SEQUENCE [LARGE SCALE GENOMIC DNA]</scope>
    <source>
        <strain evidence="3">wild type</strain>
    </source>
</reference>
<dbReference type="SUPFAM" id="SSF101898">
    <property type="entry name" value="NHL repeat"/>
    <property type="match status" value="1"/>
</dbReference>
<proteinExistence type="predicted"/>
<dbReference type="Proteomes" id="UP000008144">
    <property type="component" value="Chromosome 7"/>
</dbReference>
<dbReference type="Pfam" id="PF01436">
    <property type="entry name" value="NHL"/>
    <property type="match status" value="1"/>
</dbReference>
<dbReference type="STRING" id="7719.ENSCINP00000033201"/>
<name>H2XU67_CIOIN</name>
<dbReference type="GeneTree" id="ENSGT00940000159099"/>
<organism evidence="3 4">
    <name type="scientific">Ciona intestinalis</name>
    <name type="common">Transparent sea squirt</name>
    <name type="synonym">Ascidia intestinalis</name>
    <dbReference type="NCBI Taxonomy" id="7719"/>
    <lineage>
        <taxon>Eukaryota</taxon>
        <taxon>Metazoa</taxon>
        <taxon>Chordata</taxon>
        <taxon>Tunicata</taxon>
        <taxon>Ascidiacea</taxon>
        <taxon>Phlebobranchia</taxon>
        <taxon>Cionidae</taxon>
        <taxon>Ciona</taxon>
    </lineage>
</organism>
<dbReference type="OrthoDB" id="27136at2759"/>
<dbReference type="GeneID" id="100182240"/>
<keyword evidence="4" id="KW-1185">Reference proteome</keyword>
<reference evidence="4" key="1">
    <citation type="journal article" date="2002" name="Science">
        <title>The draft genome of Ciona intestinalis: insights into chordate and vertebrate origins.</title>
        <authorList>
            <person name="Dehal P."/>
            <person name="Satou Y."/>
            <person name="Campbell R.K."/>
            <person name="Chapman J."/>
            <person name="Degnan B."/>
            <person name="De Tomaso A."/>
            <person name="Davidson B."/>
            <person name="Di Gregorio A."/>
            <person name="Gelpke M."/>
            <person name="Goodstein D.M."/>
            <person name="Harafuji N."/>
            <person name="Hastings K.E."/>
            <person name="Ho I."/>
            <person name="Hotta K."/>
            <person name="Huang W."/>
            <person name="Kawashima T."/>
            <person name="Lemaire P."/>
            <person name="Martinez D."/>
            <person name="Meinertzhagen I.A."/>
            <person name="Necula S."/>
            <person name="Nonaka M."/>
            <person name="Putnam N."/>
            <person name="Rash S."/>
            <person name="Saiga H."/>
            <person name="Satake M."/>
            <person name="Terry A."/>
            <person name="Yamada L."/>
            <person name="Wang H.G."/>
            <person name="Awazu S."/>
            <person name="Azumi K."/>
            <person name="Boore J."/>
            <person name="Branno M."/>
            <person name="Chin-Bow S."/>
            <person name="DeSantis R."/>
            <person name="Doyle S."/>
            <person name="Francino P."/>
            <person name="Keys D.N."/>
            <person name="Haga S."/>
            <person name="Hayashi H."/>
            <person name="Hino K."/>
            <person name="Imai K.S."/>
            <person name="Inaba K."/>
            <person name="Kano S."/>
            <person name="Kobayashi K."/>
            <person name="Kobayashi M."/>
            <person name="Lee B.I."/>
            <person name="Makabe K.W."/>
            <person name="Manohar C."/>
            <person name="Matassi G."/>
            <person name="Medina M."/>
            <person name="Mochizuki Y."/>
            <person name="Mount S."/>
            <person name="Morishita T."/>
            <person name="Miura S."/>
            <person name="Nakayama A."/>
            <person name="Nishizaka S."/>
            <person name="Nomoto H."/>
            <person name="Ohta F."/>
            <person name="Oishi K."/>
            <person name="Rigoutsos I."/>
            <person name="Sano M."/>
            <person name="Sasaki A."/>
            <person name="Sasakura Y."/>
            <person name="Shoguchi E."/>
            <person name="Shin-i T."/>
            <person name="Spagnuolo A."/>
            <person name="Stainier D."/>
            <person name="Suzuki M.M."/>
            <person name="Tassy O."/>
            <person name="Takatori N."/>
            <person name="Tokuoka M."/>
            <person name="Yagi K."/>
            <person name="Yoshizaki F."/>
            <person name="Wada S."/>
            <person name="Zhang C."/>
            <person name="Hyatt P.D."/>
            <person name="Larimer F."/>
            <person name="Detter C."/>
            <person name="Doggett N."/>
            <person name="Glavina T."/>
            <person name="Hawkins T."/>
            <person name="Richardson P."/>
            <person name="Lucas S."/>
            <person name="Kohara Y."/>
            <person name="Levine M."/>
            <person name="Satoh N."/>
            <person name="Rokhsar D.S."/>
        </authorList>
    </citation>
    <scope>NUCLEOTIDE SEQUENCE [LARGE SCALE GENOMIC DNA]</scope>
</reference>
<feature type="repeat" description="NHL" evidence="2">
    <location>
        <begin position="233"/>
        <end position="270"/>
    </location>
</feature>
<dbReference type="RefSeq" id="XP_002126969.1">
    <property type="nucleotide sequence ID" value="XM_002126933.4"/>
</dbReference>
<dbReference type="Ensembl" id="ENSCINT00000037276.1">
    <property type="protein sequence ID" value="ENSCINP00000033201.1"/>
    <property type="gene ID" value="ENSCING00000023250.1"/>
</dbReference>
<protein>
    <submittedName>
        <fullName evidence="3">Tripartite motif-containing protein 3-like</fullName>
    </submittedName>
</protein>
<dbReference type="InterPro" id="IPR050952">
    <property type="entry name" value="TRIM-NHL_E3_ligases"/>
</dbReference>
<evidence type="ECO:0000313" key="4">
    <source>
        <dbReference type="Proteomes" id="UP000008144"/>
    </source>
</evidence>
<dbReference type="GO" id="GO:0008270">
    <property type="term" value="F:zinc ion binding"/>
    <property type="evidence" value="ECO:0007669"/>
    <property type="project" value="UniProtKB-KW"/>
</dbReference>
<sequence>MDMPEDYYAQVPFETDEVHGEDPYEKVGISSLSSGMPISGYVDYSYEVGRKGNSSGQFGGWIQHFAVSDDGTKLYACDVWNKRIQLISLPDRKSLHSFETNIAGFNFQARGIHILRNGDLCVNCVGYNGTSKVAIFSPEGQTISHFGPGVFGSTSAMAVDEMDRISVVDRRKMRVITCSKTGKMVDSFDPGIKDEILRISADSKGRLIIPDHLQNAVYVFEHNGRPSNAIKPSPGCGYDFKYPAGVACDSHDNILVADVGNHRVSQFTSEGVYRASVLTKRDNGMWRPHDVVATKSGSLLVSEVSGTYIKVFNFNSAGVRYYD</sequence>
<dbReference type="PANTHER" id="PTHR24104">
    <property type="entry name" value="E3 UBIQUITIN-PROTEIN LIGASE NHLRC1-RELATED"/>
    <property type="match status" value="1"/>
</dbReference>
<accession>A0A1W2W8S8</accession>
<evidence type="ECO:0000256" key="2">
    <source>
        <dbReference type="PROSITE-ProRule" id="PRU00504"/>
    </source>
</evidence>
<evidence type="ECO:0000256" key="1">
    <source>
        <dbReference type="ARBA" id="ARBA00022737"/>
    </source>
</evidence>
<accession>H2XU67</accession>
<dbReference type="HOGENOM" id="CLU_860399_0_0_1"/>
<dbReference type="PANTHER" id="PTHR24104:SF25">
    <property type="entry name" value="PROTEIN LIN-41"/>
    <property type="match status" value="1"/>
</dbReference>
<dbReference type="AlphaFoldDB" id="H2XU67"/>
<dbReference type="InterPro" id="IPR001258">
    <property type="entry name" value="NHL_repeat"/>
</dbReference>
<dbReference type="InParanoid" id="H2XU67"/>
<dbReference type="CDD" id="cd05819">
    <property type="entry name" value="NHL"/>
    <property type="match status" value="1"/>
</dbReference>
<reference evidence="3" key="3">
    <citation type="submission" date="2025-08" db="UniProtKB">
        <authorList>
            <consortium name="Ensembl"/>
        </authorList>
    </citation>
    <scope>IDENTIFICATION</scope>
</reference>
<dbReference type="InterPro" id="IPR011042">
    <property type="entry name" value="6-blade_b-propeller_TolB-like"/>
</dbReference>
<keyword evidence="1" id="KW-0677">Repeat</keyword>
<dbReference type="FunFam" id="2.120.10.30:FF:000197">
    <property type="entry name" value="tripartite motif-containing protein 3-like"/>
    <property type="match status" value="1"/>
</dbReference>
<evidence type="ECO:0000313" key="3">
    <source>
        <dbReference type="Ensembl" id="ENSCINP00000033201.1"/>
    </source>
</evidence>
<dbReference type="EMBL" id="EAAA01002383">
    <property type="status" value="NOT_ANNOTATED_CDS"/>
    <property type="molecule type" value="Genomic_DNA"/>
</dbReference>